<organism evidence="1 2">
    <name type="scientific">Panagrolaimus sp. ES5</name>
    <dbReference type="NCBI Taxonomy" id="591445"/>
    <lineage>
        <taxon>Eukaryota</taxon>
        <taxon>Metazoa</taxon>
        <taxon>Ecdysozoa</taxon>
        <taxon>Nematoda</taxon>
        <taxon>Chromadorea</taxon>
        <taxon>Rhabditida</taxon>
        <taxon>Tylenchina</taxon>
        <taxon>Panagrolaimomorpha</taxon>
        <taxon>Panagrolaimoidea</taxon>
        <taxon>Panagrolaimidae</taxon>
        <taxon>Panagrolaimus</taxon>
    </lineage>
</organism>
<protein>
    <submittedName>
        <fullName evidence="2">Uncharacterized protein</fullName>
    </submittedName>
</protein>
<dbReference type="WBParaSite" id="ES5_v2.g277.t1">
    <property type="protein sequence ID" value="ES5_v2.g277.t1"/>
    <property type="gene ID" value="ES5_v2.g277"/>
</dbReference>
<name>A0AC34GDI6_9BILA</name>
<dbReference type="Proteomes" id="UP000887579">
    <property type="component" value="Unplaced"/>
</dbReference>
<evidence type="ECO:0000313" key="1">
    <source>
        <dbReference type="Proteomes" id="UP000887579"/>
    </source>
</evidence>
<proteinExistence type="predicted"/>
<evidence type="ECO:0000313" key="2">
    <source>
        <dbReference type="WBParaSite" id="ES5_v2.g277.t1"/>
    </source>
</evidence>
<sequence>MHLFEIIGLAIAERLAHEGAKVIISSRKQKNVDEAIDYIVSTGVCRNRLAGMPCHVGEEEQLKKLVDFTLEKFGKIDILVNNAGINPAFGSPLEVGNDLFDKLFQVNVKSGFILTKLVAPIMEKQGGGNIIFNASYGAYRPGMGIGVYSVTKTALLGLTKMFSQELAAKNIRVNAIAPGVIKTKMSQMIVEQDEIPDLAGNPLNRYGEPHECAGAVAFLVSDDASYITGETILMNGGAHARL</sequence>
<reference evidence="2" key="1">
    <citation type="submission" date="2022-11" db="UniProtKB">
        <authorList>
            <consortium name="WormBaseParasite"/>
        </authorList>
    </citation>
    <scope>IDENTIFICATION</scope>
</reference>
<accession>A0AC34GDI6</accession>